<dbReference type="Proteomes" id="UP001500133">
    <property type="component" value="Unassembled WGS sequence"/>
</dbReference>
<feature type="compositionally biased region" description="Basic and acidic residues" evidence="1">
    <location>
        <begin position="1"/>
        <end position="20"/>
    </location>
</feature>
<sequence length="106" mass="12653">MRKNEDVNLRDQPIGKRIGDTQDLPDELKSQLNAYKTDELEDWIINTLNKRYEGIASLDEIIVGLYREYGYITKERKYINSKIYRMRNRNLLESVPKRKGVYRVLT</sequence>
<evidence type="ECO:0000313" key="2">
    <source>
        <dbReference type="EMBL" id="GAA3897199.1"/>
    </source>
</evidence>
<gene>
    <name evidence="2" type="ORF">GCM10022228_04890</name>
</gene>
<evidence type="ECO:0000256" key="1">
    <source>
        <dbReference type="SAM" id="MobiDB-lite"/>
    </source>
</evidence>
<feature type="region of interest" description="Disordered" evidence="1">
    <location>
        <begin position="1"/>
        <end position="22"/>
    </location>
</feature>
<organism evidence="2 3">
    <name type="scientific">Halomonas cibimaris</name>
    <dbReference type="NCBI Taxonomy" id="657012"/>
    <lineage>
        <taxon>Bacteria</taxon>
        <taxon>Pseudomonadati</taxon>
        <taxon>Pseudomonadota</taxon>
        <taxon>Gammaproteobacteria</taxon>
        <taxon>Oceanospirillales</taxon>
        <taxon>Halomonadaceae</taxon>
        <taxon>Halomonas</taxon>
    </lineage>
</organism>
<reference evidence="3" key="1">
    <citation type="journal article" date="2019" name="Int. J. Syst. Evol. Microbiol.">
        <title>The Global Catalogue of Microorganisms (GCM) 10K type strain sequencing project: providing services to taxonomists for standard genome sequencing and annotation.</title>
        <authorList>
            <consortium name="The Broad Institute Genomics Platform"/>
            <consortium name="The Broad Institute Genome Sequencing Center for Infectious Disease"/>
            <person name="Wu L."/>
            <person name="Ma J."/>
        </authorList>
    </citation>
    <scope>NUCLEOTIDE SEQUENCE [LARGE SCALE GENOMIC DNA]</scope>
    <source>
        <strain evidence="3">JCM 16914</strain>
    </source>
</reference>
<comment type="caution">
    <text evidence="2">The sequence shown here is derived from an EMBL/GenBank/DDBJ whole genome shotgun (WGS) entry which is preliminary data.</text>
</comment>
<protein>
    <submittedName>
        <fullName evidence="2">Uncharacterized protein</fullName>
    </submittedName>
</protein>
<evidence type="ECO:0000313" key="3">
    <source>
        <dbReference type="Proteomes" id="UP001500133"/>
    </source>
</evidence>
<proteinExistence type="predicted"/>
<accession>A0ABP7L912</accession>
<name>A0ABP7L912_9GAMM</name>
<dbReference type="EMBL" id="BAAAZT010000021">
    <property type="protein sequence ID" value="GAA3897199.1"/>
    <property type="molecule type" value="Genomic_DNA"/>
</dbReference>
<keyword evidence="3" id="KW-1185">Reference proteome</keyword>